<dbReference type="HOGENOM" id="CLU_273841_0_0_9"/>
<reference evidence="2 3" key="2">
    <citation type="journal article" date="2011" name="J. Bacteriol.">
        <title>Complete genome sequence of the anaerobic, halophilic alkalithermophile Natranaerobius thermophilus JW/NM-WN-LF.</title>
        <authorList>
            <person name="Zhao B."/>
            <person name="Mesbah N.M."/>
            <person name="Dalin E."/>
            <person name="Goodwin L."/>
            <person name="Nolan M."/>
            <person name="Pitluck S."/>
            <person name="Chertkov O."/>
            <person name="Brettin T.S."/>
            <person name="Han J."/>
            <person name="Larimer F.W."/>
            <person name="Land M.L."/>
            <person name="Hauser L."/>
            <person name="Kyrpides N."/>
            <person name="Wiegel J."/>
        </authorList>
    </citation>
    <scope>NUCLEOTIDE SEQUENCE [LARGE SCALE GENOMIC DNA]</scope>
    <source>
        <strain evidence="3">ATCC BAA-1301 / DSM 18059 / JW/NM-WN-LF</strain>
    </source>
</reference>
<dbReference type="InterPro" id="IPR015943">
    <property type="entry name" value="WD40/YVTN_repeat-like_dom_sf"/>
</dbReference>
<dbReference type="KEGG" id="nth:Nther_0741"/>
<dbReference type="Pfam" id="PF13360">
    <property type="entry name" value="PQQ_2"/>
    <property type="match status" value="1"/>
</dbReference>
<dbReference type="RefSeq" id="WP_012447214.1">
    <property type="nucleotide sequence ID" value="NC_010718.1"/>
</dbReference>
<evidence type="ECO:0000259" key="1">
    <source>
        <dbReference type="Pfam" id="PF13360"/>
    </source>
</evidence>
<name>B2A7D9_NATTJ</name>
<keyword evidence="3" id="KW-1185">Reference proteome</keyword>
<evidence type="ECO:0000313" key="2">
    <source>
        <dbReference type="EMBL" id="ACB84331.1"/>
    </source>
</evidence>
<gene>
    <name evidence="2" type="ordered locus">Nther_0741</name>
</gene>
<sequence length="1173" mass="134843">MEVTIDRLKGIILLSLLVIHITIFTGCTTADDDYADIVKEFFQGVMEQEEDVIQDLSAEELEDVEFNLWNVYQEEQLRDILRDKVEISVHNQESTDSKVKFDVSLYLPNFQELNQEFLTASKDLAIEGDLTEEKTQDLLNEEMAEILDEVSYKVVEAGQIVLVPQESTKKNENYGNEKNVETDSGEQWLVKEADFLEKDIPDTFAKGKSVNSFVNNIQTQLDLLYIPEELEDDIHDLMNIEIKSQGENGPDQIIFTHPDFEELHKQLETEVMARIPEVTRMDNEDLLSGVKNNYSDIIQREELEIHEYEIELPVEEDAQVYQEFVAEDAVRKAINTARFSLHELQGEDLIKHQRTGSDFGYRGQNHEMKDGHYLYSEDEKNLYITVEEGETYSIEDGELTDGIVWNNKIIISGSQGTYLYEKENDSLVKTEKLLDEQVELKKLEQQQDYFIAYTKNEHLDFLRDNTLEIEGQDNLWVFHKENDKLTVKESFGDGLTFADVEEISEDQLLISTFEEGILLLDLESMNSQKIGIGGPQELQNWQEIGRISEDIETEEDSDANLHIEIIGVDFKNDSSGEDFGTIATKTRLINDERTSHTFFIQIFASEEPELKQSYSLVSETAVEPVEDGVVNSTDPEITFDQLKYHDNTSNWINSAGSYLKKTWTVFELKEDKVYQLAEETTDRDNRVMGIDMDSDKNIDYGVQDYQAGAPLSDIMKEIHNIGIPGKGTSVFLTDITDDGITDFLYNSYSGNYLASNSEQNKCELTLLELNGLISDISVTPIGVSYDREEVDFQARTGPHMLVYSLSFDDLLQATQETNYIRDDMFQWSRYFNLEDLEFHSSPLKEGNVYLYQVMGDILKALDQESGETIWEFQADLQTEETHPLLRPVLVDDYLFTAIQDTYYDQQGLVPQLYKLDKETGEIELSIELDNFAEHIYNDGQRIYLVDEDEQILGYDHDLNKQWHKDLENLDRLSPLHIKPDGDKVAVMTRNGVVMLDGKTGEVSQDDTNGGTKQNINHVSEYEGDLYASTKEEIITLDWSESNKSKQILENPLKDEEIMGFSILDDELLVISRNHILLYDLEEQEFNWKKEFTSPLLQSRRISHTIEGDSVFISTRDYILEIDIDTGLVKSKQPILRGGSPLAGPRVEYTEKLSYFNISSRNRGFLETFKLDIE</sequence>
<dbReference type="PROSITE" id="PS51257">
    <property type="entry name" value="PROKAR_LIPOPROTEIN"/>
    <property type="match status" value="1"/>
</dbReference>
<evidence type="ECO:0000313" key="3">
    <source>
        <dbReference type="Proteomes" id="UP000001683"/>
    </source>
</evidence>
<reference evidence="2 3" key="1">
    <citation type="submission" date="2008-04" db="EMBL/GenBank/DDBJ databases">
        <title>Complete sequence of chromosome of Natranaerobius thermophilus JW/NM-WN-LF.</title>
        <authorList>
            <consortium name="US DOE Joint Genome Institute"/>
            <person name="Copeland A."/>
            <person name="Lucas S."/>
            <person name="Lapidus A."/>
            <person name="Glavina del Rio T."/>
            <person name="Dalin E."/>
            <person name="Tice H."/>
            <person name="Bruce D."/>
            <person name="Goodwin L."/>
            <person name="Pitluck S."/>
            <person name="Chertkov O."/>
            <person name="Brettin T."/>
            <person name="Detter J.C."/>
            <person name="Han C."/>
            <person name="Kuske C.R."/>
            <person name="Schmutz J."/>
            <person name="Larimer F."/>
            <person name="Land M."/>
            <person name="Hauser L."/>
            <person name="Kyrpides N."/>
            <person name="Lykidis A."/>
            <person name="Mesbah N.M."/>
            <person name="Wiegel J."/>
        </authorList>
    </citation>
    <scope>NUCLEOTIDE SEQUENCE [LARGE SCALE GENOMIC DNA]</scope>
    <source>
        <strain evidence="3">ATCC BAA-1301 / DSM 18059 / JW/NM-WN-LF</strain>
    </source>
</reference>
<dbReference type="AlphaFoldDB" id="B2A7D9"/>
<dbReference type="InterPro" id="IPR011047">
    <property type="entry name" value="Quinoprotein_ADH-like_sf"/>
</dbReference>
<dbReference type="PANTHER" id="PTHR34512">
    <property type="entry name" value="CELL SURFACE PROTEIN"/>
    <property type="match status" value="1"/>
</dbReference>
<dbReference type="PANTHER" id="PTHR34512:SF30">
    <property type="entry name" value="OUTER MEMBRANE PROTEIN ASSEMBLY FACTOR BAMB"/>
    <property type="match status" value="1"/>
</dbReference>
<dbReference type="OrthoDB" id="1801854at2"/>
<proteinExistence type="predicted"/>
<dbReference type="Gene3D" id="2.130.10.10">
    <property type="entry name" value="YVTN repeat-like/Quinoprotein amine dehydrogenase"/>
    <property type="match status" value="1"/>
</dbReference>
<dbReference type="InParanoid" id="B2A7D9"/>
<accession>B2A7D9</accession>
<dbReference type="STRING" id="457570.Nther_0741"/>
<dbReference type="SUPFAM" id="SSF50998">
    <property type="entry name" value="Quinoprotein alcohol dehydrogenase-like"/>
    <property type="match status" value="1"/>
</dbReference>
<dbReference type="EMBL" id="CP001034">
    <property type="protein sequence ID" value="ACB84331.1"/>
    <property type="molecule type" value="Genomic_DNA"/>
</dbReference>
<dbReference type="eggNOG" id="COG1520">
    <property type="taxonomic scope" value="Bacteria"/>
</dbReference>
<dbReference type="Proteomes" id="UP000001683">
    <property type="component" value="Chromosome"/>
</dbReference>
<feature type="domain" description="Pyrrolo-quinoline quinone repeat" evidence="1">
    <location>
        <begin position="857"/>
        <end position="1088"/>
    </location>
</feature>
<dbReference type="InterPro" id="IPR002372">
    <property type="entry name" value="PQQ_rpt_dom"/>
</dbReference>
<organism evidence="2 3">
    <name type="scientific">Natranaerobius thermophilus (strain ATCC BAA-1301 / DSM 18059 / JW/NM-WN-LF)</name>
    <dbReference type="NCBI Taxonomy" id="457570"/>
    <lineage>
        <taxon>Bacteria</taxon>
        <taxon>Bacillati</taxon>
        <taxon>Bacillota</taxon>
        <taxon>Clostridia</taxon>
        <taxon>Natranaerobiales</taxon>
        <taxon>Natranaerobiaceae</taxon>
        <taxon>Natranaerobius</taxon>
    </lineage>
</organism>
<protein>
    <recommendedName>
        <fullName evidence="1">Pyrrolo-quinoline quinone repeat domain-containing protein</fullName>
    </recommendedName>
</protein>